<reference evidence="2" key="1">
    <citation type="journal article" date="2020" name="mSystems">
        <title>Genome- and Community-Level Interaction Insights into Carbon Utilization and Element Cycling Functions of Hydrothermarchaeota in Hydrothermal Sediment.</title>
        <authorList>
            <person name="Zhou Z."/>
            <person name="Liu Y."/>
            <person name="Xu W."/>
            <person name="Pan J."/>
            <person name="Luo Z.H."/>
            <person name="Li M."/>
        </authorList>
    </citation>
    <scope>NUCLEOTIDE SEQUENCE [LARGE SCALE GENOMIC DNA]</scope>
    <source>
        <strain evidence="2">SpSt-767</strain>
    </source>
</reference>
<name>A0A7V6DQS6_9BACT</name>
<evidence type="ECO:0008006" key="3">
    <source>
        <dbReference type="Google" id="ProtNLM"/>
    </source>
</evidence>
<keyword evidence="1" id="KW-0732">Signal</keyword>
<organism evidence="2">
    <name type="scientific">Desulfobacca acetoxidans</name>
    <dbReference type="NCBI Taxonomy" id="60893"/>
    <lineage>
        <taxon>Bacteria</taxon>
        <taxon>Pseudomonadati</taxon>
        <taxon>Thermodesulfobacteriota</taxon>
        <taxon>Desulfobaccia</taxon>
        <taxon>Desulfobaccales</taxon>
        <taxon>Desulfobaccaceae</taxon>
        <taxon>Desulfobacca</taxon>
    </lineage>
</organism>
<protein>
    <recommendedName>
        <fullName evidence="3">YXWGXW repeat-containing protein</fullName>
    </recommendedName>
</protein>
<dbReference type="EMBL" id="DTGR01000199">
    <property type="protein sequence ID" value="HHS30534.1"/>
    <property type="molecule type" value="Genomic_DNA"/>
</dbReference>
<feature type="chain" id="PRO_5031254871" description="YXWGXW repeat-containing protein" evidence="1">
    <location>
        <begin position="29"/>
        <end position="151"/>
    </location>
</feature>
<accession>A0A7V6DQS6</accession>
<evidence type="ECO:0000313" key="2">
    <source>
        <dbReference type="EMBL" id="HHS30534.1"/>
    </source>
</evidence>
<gene>
    <name evidence="2" type="ORF">ENV52_12640</name>
</gene>
<evidence type="ECO:0000256" key="1">
    <source>
        <dbReference type="SAM" id="SignalP"/>
    </source>
</evidence>
<feature type="signal peptide" evidence="1">
    <location>
        <begin position="1"/>
        <end position="28"/>
    </location>
</feature>
<dbReference type="AlphaFoldDB" id="A0A7V6DQS6"/>
<sequence>MKKVSILLVLALLVTGSALGVTSLPAQAQVYGPPPPAAALPPQPWVGPNTPWVYYNGDWFLNGVLYYFFGPKYGWAPYYAYAPVYIVRPAKWYGPHWHNWYRAHPVYWQNFQRAYPYWRTHHVGYRYDERFYNRYHHGQGGGWQHGYHGEH</sequence>
<proteinExistence type="predicted"/>
<comment type="caution">
    <text evidence="2">The sequence shown here is derived from an EMBL/GenBank/DDBJ whole genome shotgun (WGS) entry which is preliminary data.</text>
</comment>